<dbReference type="EMBL" id="SRYR01000001">
    <property type="protein sequence ID" value="TGY44047.1"/>
    <property type="molecule type" value="Genomic_DNA"/>
</dbReference>
<dbReference type="Pfam" id="PF07191">
    <property type="entry name" value="Zn_ribbon_6"/>
    <property type="match status" value="1"/>
</dbReference>
<keyword evidence="2" id="KW-1185">Reference proteome</keyword>
<protein>
    <submittedName>
        <fullName evidence="1">Uncharacterized protein</fullName>
    </submittedName>
</protein>
<comment type="caution">
    <text evidence="1">The sequence shown here is derived from an EMBL/GenBank/DDBJ whole genome shotgun (WGS) entry which is preliminary data.</text>
</comment>
<sequence>MTYYCPECGNEVECIQGCGSTGYFCNKCNKLISSKAILTEAPTKKDKE</sequence>
<evidence type="ECO:0000313" key="2">
    <source>
        <dbReference type="Proteomes" id="UP000306888"/>
    </source>
</evidence>
<proteinExistence type="predicted"/>
<dbReference type="Gene3D" id="2.10.290.10">
    <property type="entry name" value="YfgJ-like"/>
    <property type="match status" value="1"/>
</dbReference>
<accession>A0A4S2DNS6</accession>
<reference evidence="1 2" key="1">
    <citation type="submission" date="2019-04" db="EMBL/GenBank/DDBJ databases">
        <title>Microbes associate with the intestines of laboratory mice.</title>
        <authorList>
            <person name="Navarre W."/>
            <person name="Wong E."/>
            <person name="Huang K."/>
            <person name="Tropini C."/>
            <person name="Ng K."/>
            <person name="Yu B."/>
        </authorList>
    </citation>
    <scope>NUCLEOTIDE SEQUENCE [LARGE SCALE GENOMIC DNA]</scope>
    <source>
        <strain evidence="1 2">NM50_B9-20</strain>
    </source>
</reference>
<gene>
    <name evidence="1" type="ORF">E5347_04300</name>
</gene>
<dbReference type="RefSeq" id="WP_136004993.1">
    <property type="nucleotide sequence ID" value="NZ_SRYR01000001.1"/>
</dbReference>
<dbReference type="InterPro" id="IPR029037">
    <property type="entry name" value="DUF1407/YfgJ-like_sf"/>
</dbReference>
<organism evidence="1 2">
    <name type="scientific">Clostridium sartagoforme</name>
    <dbReference type="NCBI Taxonomy" id="84031"/>
    <lineage>
        <taxon>Bacteria</taxon>
        <taxon>Bacillati</taxon>
        <taxon>Bacillota</taxon>
        <taxon>Clostridia</taxon>
        <taxon>Eubacteriales</taxon>
        <taxon>Clostridiaceae</taxon>
        <taxon>Clostridium</taxon>
    </lineage>
</organism>
<name>A0A4S2DNS6_9CLOT</name>
<dbReference type="InterPro" id="IPR010807">
    <property type="entry name" value="YfgJ-like"/>
</dbReference>
<dbReference type="OrthoDB" id="5405751at2"/>
<dbReference type="AlphaFoldDB" id="A0A4S2DNS6"/>
<dbReference type="SUPFAM" id="SSF161187">
    <property type="entry name" value="YfgJ-like"/>
    <property type="match status" value="1"/>
</dbReference>
<dbReference type="Proteomes" id="UP000306888">
    <property type="component" value="Unassembled WGS sequence"/>
</dbReference>
<evidence type="ECO:0000313" key="1">
    <source>
        <dbReference type="EMBL" id="TGY44047.1"/>
    </source>
</evidence>